<organism evidence="2 3">
    <name type="scientific">Candidatus Reconcilbacillus cellulovorans</name>
    <dbReference type="NCBI Taxonomy" id="1906605"/>
    <lineage>
        <taxon>Bacteria</taxon>
        <taxon>Bacillati</taxon>
        <taxon>Bacillota</taxon>
        <taxon>Bacilli</taxon>
        <taxon>Bacillales</taxon>
        <taxon>Paenibacillaceae</taxon>
        <taxon>Candidatus Reconcilbacillus</taxon>
    </lineage>
</organism>
<dbReference type="EMBL" id="MOXJ01000007">
    <property type="protein sequence ID" value="PDO10979.1"/>
    <property type="molecule type" value="Genomic_DNA"/>
</dbReference>
<protein>
    <submittedName>
        <fullName evidence="2">Glycoside hydrolase 105 family protein</fullName>
    </submittedName>
</protein>
<dbReference type="InterPro" id="IPR008928">
    <property type="entry name" value="6-hairpin_glycosidase_sf"/>
</dbReference>
<proteinExistence type="predicted"/>
<accession>A0A2A6E2D9</accession>
<evidence type="ECO:0000313" key="2">
    <source>
        <dbReference type="EMBL" id="PDO10979.1"/>
    </source>
</evidence>
<name>A0A2A6E2D9_9BACL</name>
<sequence>MSRLRPEERTKAPPLLWAEAACDALMAHYPDPERLPPERRWHYHQGVFLHGMMRLWEKTGESRYLDYAKTYVDRLVDPLGNLLFARDELDAIMAGLLLFPLHARFGDPRYAAAARKLRGLFDTLNRTSEGGFWHKDKYPYQMWLDGLYMGGVFAAVYARVFGEPALVETVLLQESLMRKHMLDRRTGLLYHAWDESRRAPWADRETGCSPEFWGRSIGWYATAVADIADELPADAPARAELGGALAELLRALARYQDAATGLWYQVVDKSDRPDNWPETSCSALFVYAYARAIRRGWLEPAYAEVARKGWAGLLGRLRFDAGGRLVVPDICVGTSAGDYAHYVARPRSDNDLHGVGAFVLACVEVAQTPELRIFFMEGD</sequence>
<evidence type="ECO:0000256" key="1">
    <source>
        <dbReference type="ARBA" id="ARBA00022801"/>
    </source>
</evidence>
<keyword evidence="1 2" id="KW-0378">Hydrolase</keyword>
<dbReference type="GO" id="GO:0005975">
    <property type="term" value="P:carbohydrate metabolic process"/>
    <property type="evidence" value="ECO:0007669"/>
    <property type="project" value="InterPro"/>
</dbReference>
<dbReference type="PANTHER" id="PTHR33886">
    <property type="entry name" value="UNSATURATED RHAMNOGALACTURONAN HYDROLASE (EUROFUNG)"/>
    <property type="match status" value="1"/>
</dbReference>
<dbReference type="Pfam" id="PF07470">
    <property type="entry name" value="Glyco_hydro_88"/>
    <property type="match status" value="1"/>
</dbReference>
<dbReference type="PANTHER" id="PTHR33886:SF8">
    <property type="entry name" value="UNSATURATED RHAMNOGALACTURONAN HYDROLASE (EUROFUNG)"/>
    <property type="match status" value="1"/>
</dbReference>
<reference evidence="2 3" key="1">
    <citation type="submission" date="2016-12" db="EMBL/GenBank/DDBJ databases">
        <title>Candidatus Reconcilibacillus cellulovorans genome.</title>
        <authorList>
            <person name="Kolinko S."/>
            <person name="Wu Y.-W."/>
            <person name="Tachea F."/>
            <person name="Denzel E."/>
            <person name="Hiras J."/>
            <person name="Baecker N."/>
            <person name="Chan L.J."/>
            <person name="Eichorst S.A."/>
            <person name="Frey D."/>
            <person name="Adams P.D."/>
            <person name="Pray T."/>
            <person name="Tanjore D."/>
            <person name="Petzold C.J."/>
            <person name="Gladden J.M."/>
            <person name="Simmons B.A."/>
            <person name="Singer S.W."/>
        </authorList>
    </citation>
    <scope>NUCLEOTIDE SEQUENCE [LARGE SCALE GENOMIC DNA]</scope>
    <source>
        <strain evidence="2">JTherm</strain>
    </source>
</reference>
<dbReference type="SUPFAM" id="SSF48208">
    <property type="entry name" value="Six-hairpin glycosidases"/>
    <property type="match status" value="1"/>
</dbReference>
<comment type="caution">
    <text evidence="2">The sequence shown here is derived from an EMBL/GenBank/DDBJ whole genome shotgun (WGS) entry which is preliminary data.</text>
</comment>
<dbReference type="InterPro" id="IPR010905">
    <property type="entry name" value="Glyco_hydro_88"/>
</dbReference>
<dbReference type="AlphaFoldDB" id="A0A2A6E2D9"/>
<gene>
    <name evidence="2" type="ORF">BLM47_04505</name>
</gene>
<dbReference type="InterPro" id="IPR052043">
    <property type="entry name" value="PolySaccharide_Degr_Enz"/>
</dbReference>
<dbReference type="GO" id="GO:0016787">
    <property type="term" value="F:hydrolase activity"/>
    <property type="evidence" value="ECO:0007669"/>
    <property type="project" value="UniProtKB-KW"/>
</dbReference>
<dbReference type="Proteomes" id="UP000243688">
    <property type="component" value="Unassembled WGS sequence"/>
</dbReference>
<evidence type="ECO:0000313" key="3">
    <source>
        <dbReference type="Proteomes" id="UP000243688"/>
    </source>
</evidence>
<dbReference type="InterPro" id="IPR012341">
    <property type="entry name" value="6hp_glycosidase-like_sf"/>
</dbReference>
<dbReference type="Gene3D" id="1.50.10.10">
    <property type="match status" value="1"/>
</dbReference>